<reference evidence="2" key="1">
    <citation type="journal article" date="2020" name="Nature">
        <title>Giant virus diversity and host interactions through global metagenomics.</title>
        <authorList>
            <person name="Schulz F."/>
            <person name="Roux S."/>
            <person name="Paez-Espino D."/>
            <person name="Jungbluth S."/>
            <person name="Walsh D.A."/>
            <person name="Denef V.J."/>
            <person name="McMahon K.D."/>
            <person name="Konstantinidis K.T."/>
            <person name="Eloe-Fadrosh E.A."/>
            <person name="Kyrpides N.C."/>
            <person name="Woyke T."/>
        </authorList>
    </citation>
    <scope>NUCLEOTIDE SEQUENCE</scope>
    <source>
        <strain evidence="2">GVMAG-M-3300023179-73</strain>
    </source>
</reference>
<dbReference type="PANTHER" id="PTHR45815">
    <property type="entry name" value="PROTEIN DISULFIDE-ISOMERASE A6"/>
    <property type="match status" value="1"/>
</dbReference>
<dbReference type="Pfam" id="PF00085">
    <property type="entry name" value="Thioredoxin"/>
    <property type="match status" value="1"/>
</dbReference>
<dbReference type="CDD" id="cd02961">
    <property type="entry name" value="PDI_a_family"/>
    <property type="match status" value="1"/>
</dbReference>
<proteinExistence type="predicted"/>
<protein>
    <recommendedName>
        <fullName evidence="1">Thioredoxin domain-containing protein</fullName>
    </recommendedName>
</protein>
<accession>A0A6C0H781</accession>
<name>A0A6C0H781_9ZZZZ</name>
<evidence type="ECO:0000259" key="1">
    <source>
        <dbReference type="PROSITE" id="PS51352"/>
    </source>
</evidence>
<dbReference type="AlphaFoldDB" id="A0A6C0H781"/>
<dbReference type="SUPFAM" id="SSF52833">
    <property type="entry name" value="Thioredoxin-like"/>
    <property type="match status" value="1"/>
</dbReference>
<dbReference type="InterPro" id="IPR017937">
    <property type="entry name" value="Thioredoxin_CS"/>
</dbReference>
<dbReference type="PROSITE" id="PS51352">
    <property type="entry name" value="THIOREDOXIN_2"/>
    <property type="match status" value="1"/>
</dbReference>
<dbReference type="EMBL" id="MN739892">
    <property type="protein sequence ID" value="QHT76257.1"/>
    <property type="molecule type" value="Genomic_DNA"/>
</dbReference>
<dbReference type="Gene3D" id="3.40.30.10">
    <property type="entry name" value="Glutaredoxin"/>
    <property type="match status" value="1"/>
</dbReference>
<dbReference type="PANTHER" id="PTHR45815:SF3">
    <property type="entry name" value="PROTEIN DISULFIDE-ISOMERASE A6"/>
    <property type="match status" value="1"/>
</dbReference>
<organism evidence="2">
    <name type="scientific">viral metagenome</name>
    <dbReference type="NCBI Taxonomy" id="1070528"/>
    <lineage>
        <taxon>unclassified sequences</taxon>
        <taxon>metagenomes</taxon>
        <taxon>organismal metagenomes</taxon>
    </lineage>
</organism>
<dbReference type="InterPro" id="IPR013766">
    <property type="entry name" value="Thioredoxin_domain"/>
</dbReference>
<dbReference type="GO" id="GO:0034976">
    <property type="term" value="P:response to endoplasmic reticulum stress"/>
    <property type="evidence" value="ECO:0007669"/>
    <property type="project" value="TreeGrafter"/>
</dbReference>
<dbReference type="GO" id="GO:0005788">
    <property type="term" value="C:endoplasmic reticulum lumen"/>
    <property type="evidence" value="ECO:0007669"/>
    <property type="project" value="TreeGrafter"/>
</dbReference>
<sequence>MKKKYWLNLTNMSSIQNLKSSNFTIKQNGLYIKGVKYPGILLIWANWCPHCHEFIPKLKQLCKQLGKEFICTAVEHAEFKDDDSLSSALDFKYFPSIKFFDQSGKIIGDYTGKRDISPILDYICKMYHHCIFYH</sequence>
<evidence type="ECO:0000313" key="2">
    <source>
        <dbReference type="EMBL" id="QHT76257.1"/>
    </source>
</evidence>
<dbReference type="InterPro" id="IPR036249">
    <property type="entry name" value="Thioredoxin-like_sf"/>
</dbReference>
<feature type="domain" description="Thioredoxin" evidence="1">
    <location>
        <begin position="14"/>
        <end position="128"/>
    </location>
</feature>
<dbReference type="GO" id="GO:0015035">
    <property type="term" value="F:protein-disulfide reductase activity"/>
    <property type="evidence" value="ECO:0007669"/>
    <property type="project" value="TreeGrafter"/>
</dbReference>
<dbReference type="PROSITE" id="PS00194">
    <property type="entry name" value="THIOREDOXIN_1"/>
    <property type="match status" value="1"/>
</dbReference>